<evidence type="ECO:0000256" key="9">
    <source>
        <dbReference type="ARBA" id="ARBA00031996"/>
    </source>
</evidence>
<dbReference type="Pfam" id="PF17837">
    <property type="entry name" value="4PPT_N"/>
    <property type="match status" value="1"/>
</dbReference>
<comment type="caution">
    <text evidence="16">The sequence shown here is derived from an EMBL/GenBank/DDBJ whole genome shotgun (WGS) entry which is preliminary data.</text>
</comment>
<comment type="pathway">
    <text evidence="2">Siderophore biosynthesis; enterobactin biosynthesis.</text>
</comment>
<comment type="cofactor">
    <cofactor evidence="13">
        <name>Mg(2+)</name>
        <dbReference type="ChEBI" id="CHEBI:18420"/>
    </cofactor>
</comment>
<dbReference type="AlphaFoldDB" id="A0A0D0PFD9"/>
<dbReference type="Proteomes" id="UP000032101">
    <property type="component" value="Unassembled WGS sequence"/>
</dbReference>
<dbReference type="SUPFAM" id="SSF56214">
    <property type="entry name" value="4'-phosphopantetheinyl transferase"/>
    <property type="match status" value="1"/>
</dbReference>
<feature type="domain" description="4'-phosphopantetheinyl transferase" evidence="14">
    <location>
        <begin position="127"/>
        <end position="225"/>
    </location>
</feature>
<comment type="catalytic activity">
    <reaction evidence="11">
        <text>apo-[peptidyl-carrier protein] + CoA = holo-[peptidyl-carrier protein] + adenosine 3',5'-bisphosphate + H(+)</text>
        <dbReference type="Rhea" id="RHEA:46228"/>
        <dbReference type="Rhea" id="RHEA-COMP:11479"/>
        <dbReference type="Rhea" id="RHEA-COMP:11480"/>
        <dbReference type="ChEBI" id="CHEBI:15378"/>
        <dbReference type="ChEBI" id="CHEBI:29999"/>
        <dbReference type="ChEBI" id="CHEBI:57287"/>
        <dbReference type="ChEBI" id="CHEBI:58343"/>
        <dbReference type="ChEBI" id="CHEBI:64479"/>
    </reaction>
</comment>
<evidence type="ECO:0000256" key="7">
    <source>
        <dbReference type="ARBA" id="ARBA00023191"/>
    </source>
</evidence>
<comment type="catalytic activity">
    <reaction evidence="10">
        <text>apo-[aryl-carrier protein] + CoA = holo-[aryl-carrier protein] + adenosine 3',5'-bisphosphate + H(+)</text>
        <dbReference type="Rhea" id="RHEA:48404"/>
        <dbReference type="Rhea" id="RHEA-COMP:15903"/>
        <dbReference type="Rhea" id="RHEA-COMP:17557"/>
        <dbReference type="ChEBI" id="CHEBI:15378"/>
        <dbReference type="ChEBI" id="CHEBI:29999"/>
        <dbReference type="ChEBI" id="CHEBI:57287"/>
        <dbReference type="ChEBI" id="CHEBI:58343"/>
        <dbReference type="ChEBI" id="CHEBI:64479"/>
    </reaction>
</comment>
<comment type="subunit">
    <text evidence="4">EntB, EntD, EntE, and EntF form a multienzyme complex called enterobactin synthase.</text>
</comment>
<evidence type="ECO:0000256" key="11">
    <source>
        <dbReference type="ARBA" id="ARBA00049191"/>
    </source>
</evidence>
<keyword evidence="13" id="KW-0479">Metal-binding</keyword>
<dbReference type="PRINTS" id="PR01399">
    <property type="entry name" value="ENTSNTHTASED"/>
</dbReference>
<dbReference type="InterPro" id="IPR037143">
    <property type="entry name" value="4-PPantetheinyl_Trfase_dom_sf"/>
</dbReference>
<name>A0A0D0PFD9_PSEFL</name>
<organism evidence="16 17">
    <name type="scientific">Pseudomonas fluorescens</name>
    <dbReference type="NCBI Taxonomy" id="294"/>
    <lineage>
        <taxon>Bacteria</taxon>
        <taxon>Pseudomonadati</taxon>
        <taxon>Pseudomonadota</taxon>
        <taxon>Gammaproteobacteria</taxon>
        <taxon>Pseudomonadales</taxon>
        <taxon>Pseudomonadaceae</taxon>
        <taxon>Pseudomonas</taxon>
    </lineage>
</organism>
<feature type="domain" description="4'-phosphopantetheinyl transferase N-terminal" evidence="15">
    <location>
        <begin position="56"/>
        <end position="120"/>
    </location>
</feature>
<keyword evidence="6 16" id="KW-0808">Transferase</keyword>
<evidence type="ECO:0000259" key="14">
    <source>
        <dbReference type="Pfam" id="PF01648"/>
    </source>
</evidence>
<dbReference type="InterPro" id="IPR041354">
    <property type="entry name" value="4PPT_N"/>
</dbReference>
<evidence type="ECO:0000256" key="3">
    <source>
        <dbReference type="ARBA" id="ARBA00008342"/>
    </source>
</evidence>
<dbReference type="OrthoDB" id="8210607at2"/>
<comment type="similarity">
    <text evidence="3">Belongs to the P-Pant transferase superfamily. EntD family.</text>
</comment>
<reference evidence="16 17" key="1">
    <citation type="submission" date="2015-01" db="EMBL/GenBank/DDBJ databases">
        <title>Draft Genome Sequence of the Biocontrol and Plant Growth-Promoting Rhizobacteria (PGPR) Pseudomonas fluorescens UM270.</title>
        <authorList>
            <person name="Hernandez-Salmeron J.E."/>
            <person name="Santoyo G."/>
            <person name="Moreno-Hagelsieb G."/>
            <person name="Hernandez-Leon R."/>
        </authorList>
    </citation>
    <scope>NUCLEOTIDE SEQUENCE [LARGE SCALE GENOMIC DNA]</scope>
    <source>
        <strain evidence="16 17">UM270</strain>
    </source>
</reference>
<feature type="binding site" evidence="12">
    <location>
        <position position="73"/>
    </location>
    <ligand>
        <name>CoA</name>
        <dbReference type="ChEBI" id="CHEBI:57287"/>
    </ligand>
</feature>
<dbReference type="GO" id="GO:0000287">
    <property type="term" value="F:magnesium ion binding"/>
    <property type="evidence" value="ECO:0007669"/>
    <property type="project" value="InterPro"/>
</dbReference>
<evidence type="ECO:0000313" key="17">
    <source>
        <dbReference type="Proteomes" id="UP000032101"/>
    </source>
</evidence>
<dbReference type="Pfam" id="PF01648">
    <property type="entry name" value="ACPS"/>
    <property type="match status" value="1"/>
</dbReference>
<evidence type="ECO:0000256" key="4">
    <source>
        <dbReference type="ARBA" id="ARBA00011503"/>
    </source>
</evidence>
<evidence type="ECO:0000256" key="5">
    <source>
        <dbReference type="ARBA" id="ARBA00019087"/>
    </source>
</evidence>
<keyword evidence="7" id="KW-0259">Enterobactin biosynthesis</keyword>
<dbReference type="GO" id="GO:0009239">
    <property type="term" value="P:enterobactin biosynthetic process"/>
    <property type="evidence" value="ECO:0007669"/>
    <property type="project" value="UniProtKB-UniPathway"/>
</dbReference>
<dbReference type="PANTHER" id="PTHR38096:SF1">
    <property type="entry name" value="ENTEROBACTIN SYNTHASE COMPONENT D"/>
    <property type="match status" value="1"/>
</dbReference>
<dbReference type="Gene3D" id="3.90.470.20">
    <property type="entry name" value="4'-phosphopantetheinyl transferase domain"/>
    <property type="match status" value="1"/>
</dbReference>
<feature type="binding site" evidence="12">
    <location>
        <position position="65"/>
    </location>
    <ligand>
        <name>CoA</name>
        <dbReference type="ChEBI" id="CHEBI:57287"/>
    </ligand>
</feature>
<feature type="binding site" evidence="12">
    <location>
        <begin position="109"/>
        <end position="110"/>
    </location>
    <ligand>
        <name>CoA</name>
        <dbReference type="ChEBI" id="CHEBI:57287"/>
    </ligand>
</feature>
<accession>A0A0D0PFD9</accession>
<feature type="binding site" evidence="12">
    <location>
        <position position="181"/>
    </location>
    <ligand>
        <name>CoA</name>
        <dbReference type="ChEBI" id="CHEBI:57287"/>
    </ligand>
</feature>
<sequence length="244" mass="26994">MPAMNALPTLPACCSPLDEHWPLPETLPGTVLLSTRFDPARLGADDFLNSAIEPPASIQRSVAKRQAEFLAGRICARAALQRLDGQPCVPAIGEDRAPVWPAHVSGSITHSNGHAAAIVARKTHWRGLGMDLENLLEPERAERLCGEILTPPELLRMATLSRDDRALLVTLTFSVKESLFKALYPLVGQRFYFEHAEVLDWTRDGQVHLRLLTDLSTEWRHGSELQAQFGVRDEQLLSLVAIKA</sequence>
<protein>
    <recommendedName>
        <fullName evidence="5">Enterobactin synthase component D</fullName>
    </recommendedName>
    <alternativeName>
        <fullName evidence="8">4'-phosphopantetheinyl transferase EntD</fullName>
    </alternativeName>
    <alternativeName>
        <fullName evidence="9">Enterochelin synthase D</fullName>
    </alternativeName>
</protein>
<dbReference type="InterPro" id="IPR003542">
    <property type="entry name" value="Enbac_synth_compD-like"/>
</dbReference>
<feature type="binding site" evidence="13">
    <location>
        <position position="131"/>
    </location>
    <ligand>
        <name>Mg(2+)</name>
        <dbReference type="ChEBI" id="CHEBI:18420"/>
    </ligand>
</feature>
<evidence type="ECO:0000256" key="2">
    <source>
        <dbReference type="ARBA" id="ARBA00004993"/>
    </source>
</evidence>
<evidence type="ECO:0000256" key="1">
    <source>
        <dbReference type="ARBA" id="ARBA00003937"/>
    </source>
</evidence>
<keyword evidence="13" id="KW-0460">Magnesium</keyword>
<evidence type="ECO:0000259" key="15">
    <source>
        <dbReference type="Pfam" id="PF17837"/>
    </source>
</evidence>
<feature type="binding site" evidence="13">
    <location>
        <position position="133"/>
    </location>
    <ligand>
        <name>Mg(2+)</name>
        <dbReference type="ChEBI" id="CHEBI:18420"/>
    </ligand>
</feature>
<dbReference type="PATRIC" id="fig|294.124.peg.2235"/>
<dbReference type="GO" id="GO:0008897">
    <property type="term" value="F:holo-[acyl-carrier-protein] synthase activity"/>
    <property type="evidence" value="ECO:0007669"/>
    <property type="project" value="InterPro"/>
</dbReference>
<proteinExistence type="inferred from homology"/>
<evidence type="ECO:0000256" key="10">
    <source>
        <dbReference type="ARBA" id="ARBA00049176"/>
    </source>
</evidence>
<evidence type="ECO:0000256" key="6">
    <source>
        <dbReference type="ARBA" id="ARBA00022679"/>
    </source>
</evidence>
<dbReference type="GO" id="GO:0005886">
    <property type="term" value="C:plasma membrane"/>
    <property type="evidence" value="ECO:0007669"/>
    <property type="project" value="TreeGrafter"/>
</dbReference>
<feature type="binding site" evidence="12">
    <location>
        <position position="131"/>
    </location>
    <ligand>
        <name>CoA</name>
        <dbReference type="ChEBI" id="CHEBI:57287"/>
    </ligand>
</feature>
<dbReference type="UniPathway" id="UPA00017"/>
<evidence type="ECO:0000256" key="13">
    <source>
        <dbReference type="PIRSR" id="PIRSR603542-2"/>
    </source>
</evidence>
<dbReference type="PANTHER" id="PTHR38096">
    <property type="entry name" value="ENTEROBACTIN SYNTHASE COMPONENT D"/>
    <property type="match status" value="1"/>
</dbReference>
<evidence type="ECO:0000313" key="16">
    <source>
        <dbReference type="EMBL" id="KIQ59392.1"/>
    </source>
</evidence>
<comment type="function">
    <text evidence="1">Involved in the biosynthesis of the siderophore enterobactin (enterochelin), which is a macrocyclic trimeric lactone of N-(2,3-dihydroxybenzoyl)-serine. The serine trilactone serves as a scaffolding for the three catechol functionalities that provide hexadentate coordination for the tightly ligated iron(2+) atoms. Plays an essential role in the assembly of the enterobactin by catalyzing the transfer of the 4'-phosphopantetheine (Ppant) moiety from coenzyme A to the apo-domains of both EntB (ArCP domain) and EntF (PCP domain) to yield their holo-forms which make them competent for the activation of 2,3-dihydroxybenzoate (DHB) and L-serine, respectively.</text>
</comment>
<evidence type="ECO:0000256" key="12">
    <source>
        <dbReference type="PIRSR" id="PIRSR603542-1"/>
    </source>
</evidence>
<gene>
    <name evidence="16" type="ORF">RL74_10845</name>
</gene>
<dbReference type="GO" id="GO:0009366">
    <property type="term" value="C:enterobactin synthetase complex"/>
    <property type="evidence" value="ECO:0007669"/>
    <property type="project" value="InterPro"/>
</dbReference>
<evidence type="ECO:0000256" key="8">
    <source>
        <dbReference type="ARBA" id="ARBA00029894"/>
    </source>
</evidence>
<feature type="binding site" evidence="12">
    <location>
        <position position="177"/>
    </location>
    <ligand>
        <name>CoA</name>
        <dbReference type="ChEBI" id="CHEBI:57287"/>
    </ligand>
</feature>
<dbReference type="InterPro" id="IPR008278">
    <property type="entry name" value="4-PPantetheinyl_Trfase_dom"/>
</dbReference>
<dbReference type="EMBL" id="JXNZ01000079">
    <property type="protein sequence ID" value="KIQ59392.1"/>
    <property type="molecule type" value="Genomic_DNA"/>
</dbReference>